<dbReference type="GO" id="GO:0016747">
    <property type="term" value="F:acyltransferase activity, transferring groups other than amino-acyl groups"/>
    <property type="evidence" value="ECO:0007669"/>
    <property type="project" value="InterPro"/>
</dbReference>
<name>A0A9W6F3E2_9CHLO</name>
<protein>
    <recommendedName>
        <fullName evidence="1">N-acetyltransferase domain-containing protein</fullName>
    </recommendedName>
</protein>
<dbReference type="PANTHER" id="PTHR47426:SF3">
    <property type="entry name" value="GCN5-RELATED N-ACETYLTRANSFERASE 6, CHLOROPLASTIC"/>
    <property type="match status" value="1"/>
</dbReference>
<organism evidence="2 3">
    <name type="scientific">Pleodorina starrii</name>
    <dbReference type="NCBI Taxonomy" id="330485"/>
    <lineage>
        <taxon>Eukaryota</taxon>
        <taxon>Viridiplantae</taxon>
        <taxon>Chlorophyta</taxon>
        <taxon>core chlorophytes</taxon>
        <taxon>Chlorophyceae</taxon>
        <taxon>CS clade</taxon>
        <taxon>Chlamydomonadales</taxon>
        <taxon>Volvocaceae</taxon>
        <taxon>Pleodorina</taxon>
    </lineage>
</organism>
<reference evidence="2 3" key="1">
    <citation type="journal article" date="2023" name="Commun. Biol.">
        <title>Reorganization of the ancestral sex-determining regions during the evolution of trioecy in Pleodorina starrii.</title>
        <authorList>
            <person name="Takahashi K."/>
            <person name="Suzuki S."/>
            <person name="Kawai-Toyooka H."/>
            <person name="Yamamoto K."/>
            <person name="Hamaji T."/>
            <person name="Ootsuki R."/>
            <person name="Yamaguchi H."/>
            <person name="Kawachi M."/>
            <person name="Higashiyama T."/>
            <person name="Nozaki H."/>
        </authorList>
    </citation>
    <scope>NUCLEOTIDE SEQUENCE [LARGE SCALE GENOMIC DNA]</scope>
    <source>
        <strain evidence="2 3">NIES-4479</strain>
    </source>
</reference>
<dbReference type="InterPro" id="IPR016181">
    <property type="entry name" value="Acyl_CoA_acyltransferase"/>
</dbReference>
<proteinExistence type="predicted"/>
<dbReference type="AlphaFoldDB" id="A0A9W6F3E2"/>
<dbReference type="EMBL" id="BRXU01000009">
    <property type="protein sequence ID" value="GLC54226.1"/>
    <property type="molecule type" value="Genomic_DNA"/>
</dbReference>
<gene>
    <name evidence="2" type="primary">PLEST001702</name>
    <name evidence="2" type="ORF">PLESTB_000837200</name>
</gene>
<dbReference type="Pfam" id="PF00583">
    <property type="entry name" value="Acetyltransf_1"/>
    <property type="match status" value="1"/>
</dbReference>
<feature type="domain" description="N-acetyltransferase" evidence="1">
    <location>
        <begin position="168"/>
        <end position="338"/>
    </location>
</feature>
<dbReference type="CDD" id="cd04301">
    <property type="entry name" value="NAT_SF"/>
    <property type="match status" value="1"/>
</dbReference>
<sequence length="353" mass="37131">MRQGMGSIVGGSTRDLDLRNRSSARANAHAMTLSPRAAPYSLDAPMVLRGGSEAIGNTVNARASAGTATRPTAWCSARRACLNTPLVRTCCSHDSVSVAAAPAPIRARWGLPAQQGRSDTRRSSKVLPLPAVPASAAAAAAAADAEMEVPYTSSGGLAVTVRKIRSLDELRQVAMLRADAYYAENQSRFVGSLKKKFVEQEVESLQQRTTITSRQGKPYSECLVAVDSSSGAVLACIDMRLPASLNGTQPHGVPQDDPSGCYLLNVVVREDVRGQGLGRGIMRAAMGRAVQLWGAGRLYTHVDATNEVAYGLYHSCGFEQHSTDAKYEAATKLGQTVLLCAPAAAAAAPPPPA</sequence>
<keyword evidence="3" id="KW-1185">Reference proteome</keyword>
<evidence type="ECO:0000313" key="3">
    <source>
        <dbReference type="Proteomes" id="UP001165080"/>
    </source>
</evidence>
<dbReference type="Proteomes" id="UP001165080">
    <property type="component" value="Unassembled WGS sequence"/>
</dbReference>
<evidence type="ECO:0000313" key="2">
    <source>
        <dbReference type="EMBL" id="GLC54226.1"/>
    </source>
</evidence>
<dbReference type="PROSITE" id="PS51186">
    <property type="entry name" value="GNAT"/>
    <property type="match status" value="1"/>
</dbReference>
<dbReference type="Gene3D" id="3.40.630.30">
    <property type="match status" value="1"/>
</dbReference>
<dbReference type="InterPro" id="IPR000182">
    <property type="entry name" value="GNAT_dom"/>
</dbReference>
<accession>A0A9W6F3E2</accession>
<dbReference type="PANTHER" id="PTHR47426">
    <property type="entry name" value="ACYL-COA N-ACYLTRANSFERASES (NAT) SUPERFAMILY PROTEIN"/>
    <property type="match status" value="1"/>
</dbReference>
<evidence type="ECO:0000259" key="1">
    <source>
        <dbReference type="PROSITE" id="PS51186"/>
    </source>
</evidence>
<dbReference type="SUPFAM" id="SSF55729">
    <property type="entry name" value="Acyl-CoA N-acyltransferases (Nat)"/>
    <property type="match status" value="1"/>
</dbReference>
<comment type="caution">
    <text evidence="2">The sequence shown here is derived from an EMBL/GenBank/DDBJ whole genome shotgun (WGS) entry which is preliminary data.</text>
</comment>